<evidence type="ECO:0000313" key="8">
    <source>
        <dbReference type="Proteomes" id="UP000053268"/>
    </source>
</evidence>
<gene>
    <name evidence="7" type="ORF">RR46_11342</name>
</gene>
<dbReference type="SMART" id="SM00692">
    <property type="entry name" value="DM3"/>
    <property type="match status" value="1"/>
</dbReference>
<dbReference type="EMBL" id="KQ459595">
    <property type="protein sequence ID" value="KPI95629.1"/>
    <property type="molecule type" value="Genomic_DNA"/>
</dbReference>
<evidence type="ECO:0000313" key="7">
    <source>
        <dbReference type="EMBL" id="KPI95629.1"/>
    </source>
</evidence>
<dbReference type="Pfam" id="PF05485">
    <property type="entry name" value="THAP"/>
    <property type="match status" value="1"/>
</dbReference>
<name>A0A194PS99_PAPXU</name>
<evidence type="ECO:0000256" key="2">
    <source>
        <dbReference type="ARBA" id="ARBA00022771"/>
    </source>
</evidence>
<evidence type="ECO:0000256" key="5">
    <source>
        <dbReference type="PROSITE-ProRule" id="PRU00309"/>
    </source>
</evidence>
<evidence type="ECO:0000256" key="1">
    <source>
        <dbReference type="ARBA" id="ARBA00022723"/>
    </source>
</evidence>
<organism evidence="7 8">
    <name type="scientific">Papilio xuthus</name>
    <name type="common">Asian swallowtail butterfly</name>
    <dbReference type="NCBI Taxonomy" id="66420"/>
    <lineage>
        <taxon>Eukaryota</taxon>
        <taxon>Metazoa</taxon>
        <taxon>Ecdysozoa</taxon>
        <taxon>Arthropoda</taxon>
        <taxon>Hexapoda</taxon>
        <taxon>Insecta</taxon>
        <taxon>Pterygota</taxon>
        <taxon>Neoptera</taxon>
        <taxon>Endopterygota</taxon>
        <taxon>Lepidoptera</taxon>
        <taxon>Glossata</taxon>
        <taxon>Ditrysia</taxon>
        <taxon>Papilionoidea</taxon>
        <taxon>Papilionidae</taxon>
        <taxon>Papilioninae</taxon>
        <taxon>Papilio</taxon>
    </lineage>
</organism>
<dbReference type="STRING" id="66420.A0A194PS99"/>
<evidence type="ECO:0000256" key="4">
    <source>
        <dbReference type="ARBA" id="ARBA00023125"/>
    </source>
</evidence>
<keyword evidence="8" id="KW-1185">Reference proteome</keyword>
<dbReference type="GO" id="GO:0003677">
    <property type="term" value="F:DNA binding"/>
    <property type="evidence" value="ECO:0007669"/>
    <property type="project" value="UniProtKB-UniRule"/>
</dbReference>
<dbReference type="InterPro" id="IPR006612">
    <property type="entry name" value="THAP_Znf"/>
</dbReference>
<dbReference type="PROSITE" id="PS50950">
    <property type="entry name" value="ZF_THAP"/>
    <property type="match status" value="1"/>
</dbReference>
<feature type="domain" description="THAP-type" evidence="6">
    <location>
        <begin position="88"/>
        <end position="171"/>
    </location>
</feature>
<keyword evidence="2 5" id="KW-0863">Zinc-finger</keyword>
<keyword evidence="3" id="KW-0862">Zinc</keyword>
<keyword evidence="1" id="KW-0479">Metal-binding</keyword>
<evidence type="ECO:0000259" key="6">
    <source>
        <dbReference type="PROSITE" id="PS50950"/>
    </source>
</evidence>
<dbReference type="AlphaFoldDB" id="A0A194PS99"/>
<accession>A0A194PS99</accession>
<dbReference type="SMART" id="SM00980">
    <property type="entry name" value="THAP"/>
    <property type="match status" value="1"/>
</dbReference>
<sequence length="614" mass="69409">MLYAYSLPRGGRGSCVGFSSIAETYPLNLSVPPTHRDGATSTLSLSSAAPSASAAEAAPFWGGGSPQSTVMDSNVSINSTGPSGFLEMGGCRCSYRNCAVKSDGKTHMFHYPVFDKVRCHQWIVNARRLDFLDLKVSQVKNRVICQHHFKDECFMNFTKGKLTFEAVPTEDGPYCDSSKLVDNSHEFSKHYPIVVEDIENDLCPLDDKKANFSLKYSDFLTNSETPESSFLKTEDNKLKTTQCANLADINFILGNNLDDKLNNININQGLDDADLFNEKLTAIKNNIRKSQQLHPVLIVPPFTQITNLGTTKNEHSEININSLNNAIKNDMISPKPKPRVKIISEKKVTEPVLFTGQFTPISPSIVVNPVLKQNIQTPSNIVQSEPKNVSLNQSIEQLNLIEITVPPPEEQRQNITIQNDVILNETNNTTQNVVTSKTLLKNKIPTKRVADKQEKRKFNKKLKDVESPAIKIEEPKHEEIKQIEEIVENCQENVQTEPEINTLHMINTQNDDYLSRLEARMTRMENLLLNKIDQNSQKIIDLTQSLGTSTQKNKGVSTQTNDNIALYKKYLYTEISQYLSSETKNILYEELFINEQFSQKSNLRSTRLKRRKYR</sequence>
<protein>
    <recommendedName>
        <fullName evidence="6">THAP-type domain-containing protein</fullName>
    </recommendedName>
</protein>
<evidence type="ECO:0000256" key="3">
    <source>
        <dbReference type="ARBA" id="ARBA00022833"/>
    </source>
</evidence>
<proteinExistence type="predicted"/>
<reference evidence="7 8" key="1">
    <citation type="journal article" date="2015" name="Nat. Commun.">
        <title>Outbred genome sequencing and CRISPR/Cas9 gene editing in butterflies.</title>
        <authorList>
            <person name="Li X."/>
            <person name="Fan D."/>
            <person name="Zhang W."/>
            <person name="Liu G."/>
            <person name="Zhang L."/>
            <person name="Zhao L."/>
            <person name="Fang X."/>
            <person name="Chen L."/>
            <person name="Dong Y."/>
            <person name="Chen Y."/>
            <person name="Ding Y."/>
            <person name="Zhao R."/>
            <person name="Feng M."/>
            <person name="Zhu Y."/>
            <person name="Feng Y."/>
            <person name="Jiang X."/>
            <person name="Zhu D."/>
            <person name="Xiang H."/>
            <person name="Feng X."/>
            <person name="Li S."/>
            <person name="Wang J."/>
            <person name="Zhang G."/>
            <person name="Kronforst M.R."/>
            <person name="Wang W."/>
        </authorList>
    </citation>
    <scope>NUCLEOTIDE SEQUENCE [LARGE SCALE GENOMIC DNA]</scope>
    <source>
        <strain evidence="7">Ya'a_city_454_Px</strain>
        <tissue evidence="7">Whole body</tissue>
    </source>
</reference>
<dbReference type="GO" id="GO:0008270">
    <property type="term" value="F:zinc ion binding"/>
    <property type="evidence" value="ECO:0007669"/>
    <property type="project" value="UniProtKB-KW"/>
</dbReference>
<keyword evidence="4 5" id="KW-0238">DNA-binding</keyword>
<dbReference type="SUPFAM" id="SSF57716">
    <property type="entry name" value="Glucocorticoid receptor-like (DNA-binding domain)"/>
    <property type="match status" value="1"/>
</dbReference>
<dbReference type="Proteomes" id="UP000053268">
    <property type="component" value="Unassembled WGS sequence"/>
</dbReference>